<feature type="region of interest" description="Disordered" evidence="1">
    <location>
        <begin position="295"/>
        <end position="314"/>
    </location>
</feature>
<accession>R0KB83</accession>
<sequence>MPNPYLESKCRMNCCYDLSVQRKLVQKGASEDDCCRNYLHPGNYGEKWPIWLTKQIILFIYKLIDLIHAVATWSNKRYGEELQLLKEGCFLLMDSWLQHQLLTQSCKVTSRNYEQLLKLQALGQQQALLKHMACTRRGHSHAPLGLAPGGHETSAGLLEMGLGKHKIKQKQIFLIASLYSTVQTDGAPAAVSPNLETPSRKAQMHSNVHCKPHGSAGSMHKQAALLLPSTCQEGRQTVGWLLVSCRMVEVLLTVKQDPRSALVNPVRRPHVYLISLPPCDLGEGNTNVQVVVGHPNAPPEVQNREFTGDKTAEY</sequence>
<protein>
    <submittedName>
        <fullName evidence="2">Uncharacterized protein</fullName>
    </submittedName>
</protein>
<evidence type="ECO:0000313" key="2">
    <source>
        <dbReference type="EMBL" id="EOB07621.1"/>
    </source>
</evidence>
<dbReference type="EMBL" id="KB742515">
    <property type="protein sequence ID" value="EOB07621.1"/>
    <property type="molecule type" value="Genomic_DNA"/>
</dbReference>
<dbReference type="AlphaFoldDB" id="R0KB83"/>
<evidence type="ECO:0000256" key="1">
    <source>
        <dbReference type="SAM" id="MobiDB-lite"/>
    </source>
</evidence>
<keyword evidence="3" id="KW-1185">Reference proteome</keyword>
<organism evidence="2 3">
    <name type="scientific">Anas platyrhynchos</name>
    <name type="common">Mallard</name>
    <name type="synonym">Anas boschas</name>
    <dbReference type="NCBI Taxonomy" id="8839"/>
    <lineage>
        <taxon>Eukaryota</taxon>
        <taxon>Metazoa</taxon>
        <taxon>Chordata</taxon>
        <taxon>Craniata</taxon>
        <taxon>Vertebrata</taxon>
        <taxon>Euteleostomi</taxon>
        <taxon>Archelosauria</taxon>
        <taxon>Archosauria</taxon>
        <taxon>Dinosauria</taxon>
        <taxon>Saurischia</taxon>
        <taxon>Theropoda</taxon>
        <taxon>Coelurosauria</taxon>
        <taxon>Aves</taxon>
        <taxon>Neognathae</taxon>
        <taxon>Galloanserae</taxon>
        <taxon>Anseriformes</taxon>
        <taxon>Anatidae</taxon>
        <taxon>Anatinae</taxon>
        <taxon>Anas</taxon>
    </lineage>
</organism>
<feature type="compositionally biased region" description="Basic and acidic residues" evidence="1">
    <location>
        <begin position="302"/>
        <end position="314"/>
    </location>
</feature>
<proteinExistence type="predicted"/>
<name>R0KB83_ANAPL</name>
<reference evidence="3" key="1">
    <citation type="journal article" date="2013" name="Nat. Genet.">
        <title>The duck genome and transcriptome provide insight into an avian influenza virus reservoir species.</title>
        <authorList>
            <person name="Huang Y."/>
            <person name="Li Y."/>
            <person name="Burt D.W."/>
            <person name="Chen H."/>
            <person name="Zhang Y."/>
            <person name="Qian W."/>
            <person name="Kim H."/>
            <person name="Gan S."/>
            <person name="Zhao Y."/>
            <person name="Li J."/>
            <person name="Yi K."/>
            <person name="Feng H."/>
            <person name="Zhu P."/>
            <person name="Li B."/>
            <person name="Liu Q."/>
            <person name="Fairley S."/>
            <person name="Magor K.E."/>
            <person name="Du Z."/>
            <person name="Hu X."/>
            <person name="Goodman L."/>
            <person name="Tafer H."/>
            <person name="Vignal A."/>
            <person name="Lee T."/>
            <person name="Kim K.W."/>
            <person name="Sheng Z."/>
            <person name="An Y."/>
            <person name="Searle S."/>
            <person name="Herrero J."/>
            <person name="Groenen M.A."/>
            <person name="Crooijmans R.P."/>
            <person name="Faraut T."/>
            <person name="Cai Q."/>
            <person name="Webster R.G."/>
            <person name="Aldridge J.R."/>
            <person name="Warren W.C."/>
            <person name="Bartschat S."/>
            <person name="Kehr S."/>
            <person name="Marz M."/>
            <person name="Stadler P.F."/>
            <person name="Smith J."/>
            <person name="Kraus R.H."/>
            <person name="Zhao Y."/>
            <person name="Ren L."/>
            <person name="Fei J."/>
            <person name="Morisson M."/>
            <person name="Kaiser P."/>
            <person name="Griffin D.K."/>
            <person name="Rao M."/>
            <person name="Pitel F."/>
            <person name="Wang J."/>
            <person name="Li N."/>
        </authorList>
    </citation>
    <scope>NUCLEOTIDE SEQUENCE [LARGE SCALE GENOMIC DNA]</scope>
</reference>
<gene>
    <name evidence="2" type="ORF">Anapl_06821</name>
</gene>
<evidence type="ECO:0000313" key="3">
    <source>
        <dbReference type="Proteomes" id="UP000296049"/>
    </source>
</evidence>
<dbReference type="Proteomes" id="UP000296049">
    <property type="component" value="Unassembled WGS sequence"/>
</dbReference>